<feature type="transmembrane region" description="Helical" evidence="2">
    <location>
        <begin position="153"/>
        <end position="176"/>
    </location>
</feature>
<evidence type="ECO:0000313" key="3">
    <source>
        <dbReference type="EMBL" id="KAF4502912.1"/>
    </source>
</evidence>
<sequence length="569" mass="63881">MAIKSSNPFWSDEDLTLPCDARLDASIPDLDPDQARSGLPVNPSVRSLDNPFATPPSSPSISPISTPSPVISSGRSARKVGIYGPSSPSQTSLSSLSDKTLASNLLRPEFSTERGSLWKRFWRSLNNQFSPKASWELIHPKEYIYPMTLKKGAALALVMSCIAALVISNWVTGWMGKAIAQTPSYMLPTYSSPVVQELADEKSPGDLERGVVAAVTEAWETAFVIPCHNSDREALRKVIESAYPHFRPQDIFIIDNDRSRHPQDLSFRHWLKNLHPDFVYIWSPIGSKNAAQLVGSLAAKNYKYIQTTDDDVSLPENYRHPIHLMNDHLRAVAFPLAGTDADGNTPLGMVSWQDCEYRMAGLVKLAEDRTCGVNFPHGAGWFVDRDIFVELLSKYHPVDFIAEDTNARFSIMRLGKGISFDAQVTLATEVPATVLGPGLNWCKQRIKSWKIGRHSLIWKIMRHLFRMNGQRTIQGVLMQKGLFLYILACLVIDWVLIPVLAALGAHKEYWIFFFSLAFVACLPPLLYNYLSCWHRPDMRIGLVTIATYPIYKQLYSFVSVFGAVRWALF</sequence>
<keyword evidence="2" id="KW-1133">Transmembrane helix</keyword>
<reference evidence="3" key="1">
    <citation type="submission" date="2020-01" db="EMBL/GenBank/DDBJ databases">
        <title>Identification and distribution of gene clusters putatively required for synthesis of sphingolipid metabolism inhibitors in phylogenetically diverse species of the filamentous fungus Fusarium.</title>
        <authorList>
            <person name="Kim H.-S."/>
            <person name="Busman M."/>
            <person name="Brown D.W."/>
            <person name="Divon H."/>
            <person name="Uhlig S."/>
            <person name="Proctor R.H."/>
        </authorList>
    </citation>
    <scope>NUCLEOTIDE SEQUENCE</scope>
    <source>
        <strain evidence="3">NRRL 31653</strain>
    </source>
</reference>
<evidence type="ECO:0000256" key="1">
    <source>
        <dbReference type="SAM" id="MobiDB-lite"/>
    </source>
</evidence>
<proteinExistence type="predicted"/>
<keyword evidence="2" id="KW-0472">Membrane</keyword>
<keyword evidence="4" id="KW-1185">Reference proteome</keyword>
<feature type="transmembrane region" description="Helical" evidence="2">
    <location>
        <begin position="510"/>
        <end position="530"/>
    </location>
</feature>
<organism evidence="3 4">
    <name type="scientific">Fusarium agapanthi</name>
    <dbReference type="NCBI Taxonomy" id="1803897"/>
    <lineage>
        <taxon>Eukaryota</taxon>
        <taxon>Fungi</taxon>
        <taxon>Dikarya</taxon>
        <taxon>Ascomycota</taxon>
        <taxon>Pezizomycotina</taxon>
        <taxon>Sordariomycetes</taxon>
        <taxon>Hypocreomycetidae</taxon>
        <taxon>Hypocreales</taxon>
        <taxon>Nectriaceae</taxon>
        <taxon>Fusarium</taxon>
        <taxon>Fusarium fujikuroi species complex</taxon>
    </lineage>
</organism>
<comment type="caution">
    <text evidence="3">The sequence shown here is derived from an EMBL/GenBank/DDBJ whole genome shotgun (WGS) entry which is preliminary data.</text>
</comment>
<accession>A0A9P5EHW0</accession>
<protein>
    <submittedName>
        <fullName evidence="3">Uncharacterized protein</fullName>
    </submittedName>
</protein>
<dbReference type="SUPFAM" id="SSF53448">
    <property type="entry name" value="Nucleotide-diphospho-sugar transferases"/>
    <property type="match status" value="1"/>
</dbReference>
<feature type="region of interest" description="Disordered" evidence="1">
    <location>
        <begin position="23"/>
        <end position="75"/>
    </location>
</feature>
<evidence type="ECO:0000256" key="2">
    <source>
        <dbReference type="SAM" id="Phobius"/>
    </source>
</evidence>
<dbReference type="Gene3D" id="3.90.550.10">
    <property type="entry name" value="Spore Coat Polysaccharide Biosynthesis Protein SpsA, Chain A"/>
    <property type="match status" value="1"/>
</dbReference>
<evidence type="ECO:0000313" key="4">
    <source>
        <dbReference type="Proteomes" id="UP000737391"/>
    </source>
</evidence>
<dbReference type="OrthoDB" id="2590398at2759"/>
<dbReference type="EMBL" id="LUFC02000048">
    <property type="protein sequence ID" value="KAF4502912.1"/>
    <property type="molecule type" value="Genomic_DNA"/>
</dbReference>
<dbReference type="AlphaFoldDB" id="A0A9P5EHW0"/>
<dbReference type="Proteomes" id="UP000737391">
    <property type="component" value="Unassembled WGS sequence"/>
</dbReference>
<dbReference type="InterPro" id="IPR029044">
    <property type="entry name" value="Nucleotide-diphossugar_trans"/>
</dbReference>
<name>A0A9P5EHW0_9HYPO</name>
<keyword evidence="2" id="KW-0812">Transmembrane</keyword>
<gene>
    <name evidence="3" type="ORF">FAGAP_871</name>
</gene>
<feature type="transmembrane region" description="Helical" evidence="2">
    <location>
        <begin position="550"/>
        <end position="568"/>
    </location>
</feature>
<feature type="transmembrane region" description="Helical" evidence="2">
    <location>
        <begin position="482"/>
        <end position="503"/>
    </location>
</feature>
<feature type="compositionally biased region" description="Low complexity" evidence="1">
    <location>
        <begin position="59"/>
        <end position="73"/>
    </location>
</feature>